<evidence type="ECO:0000259" key="1">
    <source>
        <dbReference type="Pfam" id="PF13380"/>
    </source>
</evidence>
<proteinExistence type="predicted"/>
<dbReference type="InterPro" id="IPR003781">
    <property type="entry name" value="CoA-bd"/>
</dbReference>
<evidence type="ECO:0000313" key="2">
    <source>
        <dbReference type="EMBL" id="SFN72897.1"/>
    </source>
</evidence>
<feature type="domain" description="CoA-binding" evidence="1">
    <location>
        <begin position="3"/>
        <end position="115"/>
    </location>
</feature>
<dbReference type="OrthoDB" id="708726at2"/>
<dbReference type="Gene3D" id="3.40.50.720">
    <property type="entry name" value="NAD(P)-binding Rossmann-like Domain"/>
    <property type="match status" value="1"/>
</dbReference>
<evidence type="ECO:0000313" key="3">
    <source>
        <dbReference type="Proteomes" id="UP000199153"/>
    </source>
</evidence>
<dbReference type="EMBL" id="FOVL01000014">
    <property type="protein sequence ID" value="SFN72897.1"/>
    <property type="molecule type" value="Genomic_DNA"/>
</dbReference>
<dbReference type="InterPro" id="IPR036291">
    <property type="entry name" value="NAD(P)-bd_dom_sf"/>
</dbReference>
<dbReference type="Pfam" id="PF13380">
    <property type="entry name" value="CoA_binding_2"/>
    <property type="match status" value="1"/>
</dbReference>
<gene>
    <name evidence="2" type="ORF">SAMN05660413_02349</name>
</gene>
<keyword evidence="3" id="KW-1185">Reference proteome</keyword>
<protein>
    <recommendedName>
        <fullName evidence="1">CoA-binding domain-containing protein</fullName>
    </recommendedName>
</protein>
<dbReference type="Proteomes" id="UP000199153">
    <property type="component" value="Unassembled WGS sequence"/>
</dbReference>
<dbReference type="SUPFAM" id="SSF51735">
    <property type="entry name" value="NAD(P)-binding Rossmann-fold domains"/>
    <property type="match status" value="1"/>
</dbReference>
<sequence>MEKKTLVIGASLKPSRYSNIAIKRLVQHGQPTVAIGLREGEVEGVKIKKDKPQFEDIDTVTLYLSAPRQSEYYDYILSLNPERVIFNPGTENPEFYEILQKNHIEVEPACTLVMLSTNQY</sequence>
<dbReference type="STRING" id="287099.SAMN05660413_02349"/>
<dbReference type="RefSeq" id="WP_093409857.1">
    <property type="nucleotide sequence ID" value="NZ_FOVL01000014.1"/>
</dbReference>
<reference evidence="2 3" key="1">
    <citation type="submission" date="2016-10" db="EMBL/GenBank/DDBJ databases">
        <authorList>
            <person name="de Groot N.N."/>
        </authorList>
    </citation>
    <scope>NUCLEOTIDE SEQUENCE [LARGE SCALE GENOMIC DNA]</scope>
    <source>
        <strain evidence="2 3">DSM 17794</strain>
    </source>
</reference>
<name>A0A1I5BE16_9FLAO</name>
<organism evidence="2 3">
    <name type="scientific">Salegentibacter flavus</name>
    <dbReference type="NCBI Taxonomy" id="287099"/>
    <lineage>
        <taxon>Bacteria</taxon>
        <taxon>Pseudomonadati</taxon>
        <taxon>Bacteroidota</taxon>
        <taxon>Flavobacteriia</taxon>
        <taxon>Flavobacteriales</taxon>
        <taxon>Flavobacteriaceae</taxon>
        <taxon>Salegentibacter</taxon>
    </lineage>
</organism>
<dbReference type="AlphaFoldDB" id="A0A1I5BE16"/>
<accession>A0A1I5BE16</accession>